<accession>A0A1H7GVF4</accession>
<evidence type="ECO:0000313" key="2">
    <source>
        <dbReference type="EMBL" id="SEK41979.1"/>
    </source>
</evidence>
<reference evidence="2 3" key="1">
    <citation type="submission" date="2016-10" db="EMBL/GenBank/DDBJ databases">
        <authorList>
            <person name="de Groot N.N."/>
        </authorList>
    </citation>
    <scope>NUCLEOTIDE SEQUENCE [LARGE SCALE GENOMIC DNA]</scope>
    <source>
        <strain evidence="2 3">KH2T6</strain>
    </source>
</reference>
<feature type="transmembrane region" description="Helical" evidence="1">
    <location>
        <begin position="7"/>
        <end position="27"/>
    </location>
</feature>
<name>A0A1H7GVF4_RUMAL</name>
<dbReference type="EMBL" id="FOAT01000002">
    <property type="protein sequence ID" value="SEK41979.1"/>
    <property type="molecule type" value="Genomic_DNA"/>
</dbReference>
<dbReference type="Proteomes" id="UP000186015">
    <property type="component" value="Unassembled WGS sequence"/>
</dbReference>
<proteinExistence type="predicted"/>
<keyword evidence="1" id="KW-0472">Membrane</keyword>
<sequence length="83" mass="8859">MKRTFKITGSILLVLMMPVIIVTAMIAGDTGTDLSENDSITADIESVNDNEHPLISVSGFGTSLQASVSRSRLTITTHIPAEK</sequence>
<evidence type="ECO:0000313" key="3">
    <source>
        <dbReference type="Proteomes" id="UP000186015"/>
    </source>
</evidence>
<evidence type="ECO:0000256" key="1">
    <source>
        <dbReference type="SAM" id="Phobius"/>
    </source>
</evidence>
<gene>
    <name evidence="2" type="ORF">SAMN05216469_102280</name>
</gene>
<dbReference type="RefSeq" id="WP_074829681.1">
    <property type="nucleotide sequence ID" value="NZ_FOAT01000002.1"/>
</dbReference>
<protein>
    <submittedName>
        <fullName evidence="2">Uncharacterized protein</fullName>
    </submittedName>
</protein>
<keyword evidence="1" id="KW-1133">Transmembrane helix</keyword>
<organism evidence="2 3">
    <name type="scientific">Ruminococcus albus</name>
    <dbReference type="NCBI Taxonomy" id="1264"/>
    <lineage>
        <taxon>Bacteria</taxon>
        <taxon>Bacillati</taxon>
        <taxon>Bacillota</taxon>
        <taxon>Clostridia</taxon>
        <taxon>Eubacteriales</taxon>
        <taxon>Oscillospiraceae</taxon>
        <taxon>Ruminococcus</taxon>
    </lineage>
</organism>
<dbReference type="OrthoDB" id="1823034at2"/>
<dbReference type="AlphaFoldDB" id="A0A1H7GVF4"/>
<keyword evidence="1" id="KW-0812">Transmembrane</keyword>